<comment type="similarity">
    <text evidence="3">Belongs to the peptidase U32 family.</text>
</comment>
<dbReference type="Gene3D" id="2.40.30.10">
    <property type="entry name" value="Translation factors"/>
    <property type="match status" value="1"/>
</dbReference>
<reference evidence="5 6" key="1">
    <citation type="journal article" date="2008" name="PLoS ONE">
        <title>Genome sequence of the saprophyte Leptospira biflexa provides insights into the evolution of Leptospira and the pathogenesis of leptospirosis.</title>
        <authorList>
            <person name="Picardeau M."/>
            <person name="Bulach D.M."/>
            <person name="Bouchier C."/>
            <person name="Zuerner R.L."/>
            <person name="Zidane N."/>
            <person name="Wilson P.J."/>
            <person name="Creno S."/>
            <person name="Kuczek E.S."/>
            <person name="Bommezzadri S."/>
            <person name="Davis J.C."/>
            <person name="McGrath A."/>
            <person name="Johnson M.J."/>
            <person name="Boursaux-Eude C."/>
            <person name="Seemann T."/>
            <person name="Rouy Z."/>
            <person name="Coppel R.L."/>
            <person name="Rood J.I."/>
            <person name="Lajus A."/>
            <person name="Davies J.K."/>
            <person name="Medigue C."/>
            <person name="Adler B."/>
        </authorList>
    </citation>
    <scope>NUCLEOTIDE SEQUENCE [LARGE SCALE GENOMIC DNA]</scope>
    <source>
        <strain evidence="6">Patoc 1 / ATCC 23582 / Paris</strain>
    </source>
</reference>
<dbReference type="PANTHER" id="PTHR30217:SF6">
    <property type="entry name" value="TRNA HYDROXYLATION PROTEIN P"/>
    <property type="match status" value="1"/>
</dbReference>
<dbReference type="STRING" id="456481.LEPBI_I0392"/>
<dbReference type="PROSITE" id="PS01276">
    <property type="entry name" value="PEPTIDASE_U32"/>
    <property type="match status" value="1"/>
</dbReference>
<dbReference type="EC" id="3.4.-.-" evidence="5"/>
<dbReference type="Pfam" id="PF01136">
    <property type="entry name" value="Peptidase_U32"/>
    <property type="match status" value="1"/>
</dbReference>
<dbReference type="InterPro" id="IPR051454">
    <property type="entry name" value="RNA/ubiquinone_mod_enzymes"/>
</dbReference>
<feature type="domain" description="Peptidase family U32 C-terminal" evidence="4">
    <location>
        <begin position="339"/>
        <end position="415"/>
    </location>
</feature>
<dbReference type="InterPro" id="IPR032525">
    <property type="entry name" value="Peptidase_U32_C"/>
</dbReference>
<evidence type="ECO:0000313" key="5">
    <source>
        <dbReference type="EMBL" id="ABZ96534.1"/>
    </source>
</evidence>
<evidence type="ECO:0000256" key="2">
    <source>
        <dbReference type="ARBA" id="ARBA00022801"/>
    </source>
</evidence>
<keyword evidence="2 5" id="KW-0378">Hydrolase</keyword>
<evidence type="ECO:0000313" key="6">
    <source>
        <dbReference type="Proteomes" id="UP000001847"/>
    </source>
</evidence>
<dbReference type="GO" id="GO:0006508">
    <property type="term" value="P:proteolysis"/>
    <property type="evidence" value="ECO:0007669"/>
    <property type="project" value="UniProtKB-KW"/>
</dbReference>
<protein>
    <submittedName>
        <fullName evidence="5">Putative protease (U32 family)</fullName>
        <ecNumber evidence="5">3.4.-.-</ecNumber>
    </submittedName>
</protein>
<dbReference type="Proteomes" id="UP000001847">
    <property type="component" value="Chromosome I"/>
</dbReference>
<sequence>MEWIEMMKPIRNIPELLLPAGNLEKLNIAYLYGADAVYCGVPRYSLRARENEFSMEDLQTAVRIARKLNKKIYFTVNNIPRNSKLGSYQKYLDQMAILKPDALIMADPGLIHLTKKSHPELNIHISVQTNTMNYAAVEFWKEYGATRVILSREVSIPEIQEIKNKVPNMEIEVFVHGSICIAHSGRCFMSNYFKNRDANQGSCNNACRDLYKVYVTNPKQNDEPMELISDDEGTFLMNSKDLRAIEFLQELCDAGVDSLKVEGRTKNDFYVGMVARSYRHTLDGIKEGKDFDRKWLEELDKLSSRKYFSGFLTRGLEDRVPEEEQNFQNNEFGTSLQKTHHYVGFVKTYQKENQRILIEVKNKIERGDVLEVITPTSEGVDPFVVEEIYFKNQLVETISGGIGIAEIKVPFEVSSQSFLTKKA</sequence>
<dbReference type="PANTHER" id="PTHR30217">
    <property type="entry name" value="PEPTIDASE U32 FAMILY"/>
    <property type="match status" value="1"/>
</dbReference>
<evidence type="ECO:0000256" key="1">
    <source>
        <dbReference type="ARBA" id="ARBA00022670"/>
    </source>
</evidence>
<organism evidence="5 6">
    <name type="scientific">Leptospira biflexa serovar Patoc (strain Patoc 1 / ATCC 23582 / Paris)</name>
    <dbReference type="NCBI Taxonomy" id="456481"/>
    <lineage>
        <taxon>Bacteria</taxon>
        <taxon>Pseudomonadati</taxon>
        <taxon>Spirochaetota</taxon>
        <taxon>Spirochaetia</taxon>
        <taxon>Leptospirales</taxon>
        <taxon>Leptospiraceae</taxon>
        <taxon>Leptospira</taxon>
    </lineage>
</organism>
<gene>
    <name evidence="5" type="ordered locus">LEPBI_I0392</name>
</gene>
<evidence type="ECO:0000259" key="4">
    <source>
        <dbReference type="Pfam" id="PF16325"/>
    </source>
</evidence>
<keyword evidence="6" id="KW-1185">Reference proteome</keyword>
<dbReference type="MEROPS" id="U32.002"/>
<dbReference type="KEGG" id="lbi:LEPBI_I0392"/>
<dbReference type="EMBL" id="CP000786">
    <property type="protein sequence ID" value="ABZ96534.1"/>
    <property type="molecule type" value="Genomic_DNA"/>
</dbReference>
<dbReference type="GO" id="GO:0008233">
    <property type="term" value="F:peptidase activity"/>
    <property type="evidence" value="ECO:0007669"/>
    <property type="project" value="UniProtKB-KW"/>
</dbReference>
<evidence type="ECO:0000256" key="3">
    <source>
        <dbReference type="ARBA" id="ARBA00038374"/>
    </source>
</evidence>
<accession>B0SJI2</accession>
<name>B0SJI2_LEPBP</name>
<dbReference type="Pfam" id="PF16325">
    <property type="entry name" value="Peptidase_U32_C"/>
    <property type="match status" value="1"/>
</dbReference>
<keyword evidence="1 5" id="KW-0645">Protease</keyword>
<dbReference type="InterPro" id="IPR001539">
    <property type="entry name" value="Peptidase_U32"/>
</dbReference>
<dbReference type="AlphaFoldDB" id="B0SJI2"/>
<dbReference type="HOGENOM" id="CLU_011540_0_2_12"/>
<proteinExistence type="inferred from homology"/>